<reference evidence="1 2" key="1">
    <citation type="submission" date="2021-01" db="EMBL/GenBank/DDBJ databases">
        <title>Genome public.</title>
        <authorList>
            <person name="Liu C."/>
            <person name="Sun Q."/>
        </authorList>
    </citation>
    <scope>NUCLEOTIDE SEQUENCE [LARGE SCALE GENOMIC DNA]</scope>
    <source>
        <strain evidence="1 2">JC656</strain>
    </source>
</reference>
<gene>
    <name evidence="1" type="ORF">JJE72_06395</name>
</gene>
<protein>
    <submittedName>
        <fullName evidence="1">Uncharacterized protein</fullName>
    </submittedName>
</protein>
<dbReference type="EMBL" id="JAERRC010000020">
    <property type="protein sequence ID" value="MBL0705136.1"/>
    <property type="molecule type" value="Genomic_DNA"/>
</dbReference>
<organism evidence="1 2">
    <name type="scientific">Sinomonas cellulolyticus</name>
    <dbReference type="NCBI Taxonomy" id="2801916"/>
    <lineage>
        <taxon>Bacteria</taxon>
        <taxon>Bacillati</taxon>
        <taxon>Actinomycetota</taxon>
        <taxon>Actinomycetes</taxon>
        <taxon>Micrococcales</taxon>
        <taxon>Micrococcaceae</taxon>
        <taxon>Sinomonas</taxon>
    </lineage>
</organism>
<evidence type="ECO:0000313" key="1">
    <source>
        <dbReference type="EMBL" id="MBL0705136.1"/>
    </source>
</evidence>
<sequence length="133" mass="14439">MRQNQVALAQGLFNVVSGGWALVHRRSFEAVLGTKTDWWLVQTVAGLLVGNGMMQLTAGREGRGLGSARQVGMATAATLLAIELRYGIPGHIRRTYLLDVPVEVAWIVLWLESREGDRRSGVLGTLPGCGKVR</sequence>
<dbReference type="Proteomes" id="UP000639051">
    <property type="component" value="Unassembled WGS sequence"/>
</dbReference>
<evidence type="ECO:0000313" key="2">
    <source>
        <dbReference type="Proteomes" id="UP000639051"/>
    </source>
</evidence>
<dbReference type="RefSeq" id="WP_189691914.1">
    <property type="nucleotide sequence ID" value="NZ_BNCM01000001.1"/>
</dbReference>
<proteinExistence type="predicted"/>
<accession>A0ABS1K0E4</accession>
<comment type="caution">
    <text evidence="1">The sequence shown here is derived from an EMBL/GenBank/DDBJ whole genome shotgun (WGS) entry which is preliminary data.</text>
</comment>
<keyword evidence="2" id="KW-1185">Reference proteome</keyword>
<name>A0ABS1K0E4_9MICC</name>